<evidence type="ECO:0000313" key="2">
    <source>
        <dbReference type="EMBL" id="EIM30873.1"/>
    </source>
</evidence>
<evidence type="ECO:0000313" key="3">
    <source>
        <dbReference type="Proteomes" id="UP000003947"/>
    </source>
</evidence>
<protein>
    <submittedName>
        <fullName evidence="2">Uncharacterized protein</fullName>
    </submittedName>
</protein>
<dbReference type="Proteomes" id="UP000003947">
    <property type="component" value="Unassembled WGS sequence"/>
</dbReference>
<gene>
    <name evidence="2" type="ORF">MicloDRAFT_00004000</name>
</gene>
<dbReference type="HOGENOM" id="CLU_1298584_0_0_5"/>
<sequence>MWRGLPAPVIRIQPGGSLAGKLWSESRSTGSKLSPRGVCGQGRDDVDPRGEHANQRAHVCNFEEEVTLGIRKWPDKINASLDAVGDLSRRSAVRTSRVSLRMGEAHNNLFERPGLTPSEGSHDHLRTRPERRQKVLIGIRAGGLSASAQGRSACRVWSPAKITRPNAVGSKFVTIAVLLLPSASRSRGPSGVICICDLLQCERITSILSNCE</sequence>
<proteinExistence type="predicted"/>
<dbReference type="PATRIC" id="fig|864069.3.peg.431"/>
<evidence type="ECO:0000256" key="1">
    <source>
        <dbReference type="SAM" id="MobiDB-lite"/>
    </source>
</evidence>
<dbReference type="AlphaFoldDB" id="I4Z3T1"/>
<feature type="region of interest" description="Disordered" evidence="1">
    <location>
        <begin position="21"/>
        <end position="52"/>
    </location>
</feature>
<dbReference type="EMBL" id="JH660635">
    <property type="protein sequence ID" value="EIM30873.1"/>
    <property type="molecule type" value="Genomic_DNA"/>
</dbReference>
<accession>I4Z3T1</accession>
<feature type="compositionally biased region" description="Basic and acidic residues" evidence="1">
    <location>
        <begin position="42"/>
        <end position="52"/>
    </location>
</feature>
<organism evidence="2 3">
    <name type="scientific">Microvirga lotononidis</name>
    <dbReference type="NCBI Taxonomy" id="864069"/>
    <lineage>
        <taxon>Bacteria</taxon>
        <taxon>Pseudomonadati</taxon>
        <taxon>Pseudomonadota</taxon>
        <taxon>Alphaproteobacteria</taxon>
        <taxon>Hyphomicrobiales</taxon>
        <taxon>Methylobacteriaceae</taxon>
        <taxon>Microvirga</taxon>
    </lineage>
</organism>
<reference evidence="2 3" key="1">
    <citation type="submission" date="2012-02" db="EMBL/GenBank/DDBJ databases">
        <title>Improved High-Quality Draft sequence of Microvirga sp. WSM3557.</title>
        <authorList>
            <consortium name="US DOE Joint Genome Institute"/>
            <person name="Lucas S."/>
            <person name="Han J."/>
            <person name="Lapidus A."/>
            <person name="Cheng J.-F."/>
            <person name="Goodwin L."/>
            <person name="Pitluck S."/>
            <person name="Peters L."/>
            <person name="Zhang X."/>
            <person name="Detter J.C."/>
            <person name="Han C."/>
            <person name="Tapia R."/>
            <person name="Land M."/>
            <person name="Hauser L."/>
            <person name="Kyrpides N."/>
            <person name="Ivanova N."/>
            <person name="Pagani I."/>
            <person name="Brau L."/>
            <person name="Yates R."/>
            <person name="O'Hara G."/>
            <person name="Rui T."/>
            <person name="Howieson J."/>
            <person name="Reeve W."/>
            <person name="Woyke T."/>
        </authorList>
    </citation>
    <scope>NUCLEOTIDE SEQUENCE [LARGE SCALE GENOMIC DNA]</scope>
    <source>
        <strain evidence="2 3">WSM3557</strain>
    </source>
</reference>
<name>I4Z3T1_9HYPH</name>
<keyword evidence="3" id="KW-1185">Reference proteome</keyword>